<comment type="caution">
    <text evidence="1">The sequence shown here is derived from an EMBL/GenBank/DDBJ whole genome shotgun (WGS) entry which is preliminary data.</text>
</comment>
<gene>
    <name evidence="1" type="ORF">FNK824_LOCUS37685</name>
</gene>
<name>A0A820DDJ1_9BILA</name>
<reference evidence="1" key="1">
    <citation type="submission" date="2021-02" db="EMBL/GenBank/DDBJ databases">
        <authorList>
            <person name="Nowell W R."/>
        </authorList>
    </citation>
    <scope>NUCLEOTIDE SEQUENCE</scope>
</reference>
<evidence type="ECO:0000313" key="1">
    <source>
        <dbReference type="EMBL" id="CAF4230379.1"/>
    </source>
</evidence>
<evidence type="ECO:0000313" key="2">
    <source>
        <dbReference type="Proteomes" id="UP000663874"/>
    </source>
</evidence>
<proteinExistence type="predicted"/>
<dbReference type="EMBL" id="CAJOBE010019603">
    <property type="protein sequence ID" value="CAF4230379.1"/>
    <property type="molecule type" value="Genomic_DNA"/>
</dbReference>
<dbReference type="Proteomes" id="UP000663874">
    <property type="component" value="Unassembled WGS sequence"/>
</dbReference>
<sequence length="90" mass="10381">SCKGRKTGLVLYPYDIEYKNIVLLVCENCYGYQEKKDGTQHEQLEQWYYNIYGKSKQYRLASGFSMKDDGSLGFNSVSKNGRGPYTDGHF</sequence>
<accession>A0A820DDJ1</accession>
<feature type="non-terminal residue" evidence="1">
    <location>
        <position position="1"/>
    </location>
</feature>
<dbReference type="AlphaFoldDB" id="A0A820DDJ1"/>
<protein>
    <submittedName>
        <fullName evidence="1">Uncharacterized protein</fullName>
    </submittedName>
</protein>
<organism evidence="1 2">
    <name type="scientific">Rotaria sordida</name>
    <dbReference type="NCBI Taxonomy" id="392033"/>
    <lineage>
        <taxon>Eukaryota</taxon>
        <taxon>Metazoa</taxon>
        <taxon>Spiralia</taxon>
        <taxon>Gnathifera</taxon>
        <taxon>Rotifera</taxon>
        <taxon>Eurotatoria</taxon>
        <taxon>Bdelloidea</taxon>
        <taxon>Philodinida</taxon>
        <taxon>Philodinidae</taxon>
        <taxon>Rotaria</taxon>
    </lineage>
</organism>